<dbReference type="EMBL" id="CP001440">
    <property type="protein sequence ID" value="ACN52980.1"/>
    <property type="molecule type" value="Genomic_DNA"/>
</dbReference>
<evidence type="ECO:0000313" key="2">
    <source>
        <dbReference type="Proteomes" id="UP000006163"/>
    </source>
</evidence>
<organism evidence="1 2">
    <name type="scientific">Borreliella valaisiana VS116</name>
    <dbReference type="NCBI Taxonomy" id="445987"/>
    <lineage>
        <taxon>Bacteria</taxon>
        <taxon>Pseudomonadati</taxon>
        <taxon>Spirochaetota</taxon>
        <taxon>Spirochaetia</taxon>
        <taxon>Spirochaetales</taxon>
        <taxon>Borreliaceae</taxon>
        <taxon>Borreliella</taxon>
    </lineage>
</organism>
<dbReference type="Proteomes" id="UP000006163">
    <property type="component" value="Plasmid VS116_lp28-3"/>
</dbReference>
<dbReference type="GeneID" id="63642015"/>
<proteinExistence type="predicted"/>
<sequence length="49" mass="5442">MNVSDKKPLYDDVNKEGSDTANRGACFVDIMNSRSTMVQLDCEEVMNGL</sequence>
<accession>C0R926</accession>
<keyword evidence="2" id="KW-1185">Reference proteome</keyword>
<dbReference type="RefSeq" id="WP_015899323.1">
    <property type="nucleotide sequence ID" value="NC_012185.1"/>
</dbReference>
<dbReference type="AlphaFoldDB" id="C0R926"/>
<evidence type="ECO:0000313" key="1">
    <source>
        <dbReference type="EMBL" id="ACN52980.1"/>
    </source>
</evidence>
<geneLocation type="plasmid" evidence="1 2">
    <name>VS116_lp28-3</name>
</geneLocation>
<protein>
    <submittedName>
        <fullName evidence="1">Uncharacterized protein</fullName>
    </submittedName>
</protein>
<reference evidence="1 2" key="1">
    <citation type="journal article" date="2012" name="J. Bacteriol.">
        <title>Whole-Genome Sequences of Borrelia bissettii, Borrelia valaisiana, and Borrelia spielmanii.</title>
        <authorList>
            <person name="Schutzer S.E."/>
            <person name="Fraser-Liggett C.M."/>
            <person name="Qiu W.G."/>
            <person name="Kraiczy P."/>
            <person name="Mongodin E.F."/>
            <person name="Dunn J.J."/>
            <person name="Luft B.J."/>
            <person name="Casjens S.R."/>
        </authorList>
    </citation>
    <scope>NUCLEOTIDE SEQUENCE [LARGE SCALE GENOMIC DNA]</scope>
    <source>
        <strain evidence="1 2">VS116</strain>
        <plasmid evidence="1">VS116_lp28-3</plasmid>
    </source>
</reference>
<gene>
    <name evidence="1" type="ORF">BVAVS116_H0111</name>
</gene>
<keyword evidence="1" id="KW-0614">Plasmid</keyword>
<dbReference type="HOGENOM" id="CLU_3132998_0_0_12"/>
<name>C0R926_BORVA</name>